<evidence type="ECO:0000313" key="3">
    <source>
        <dbReference type="Proteomes" id="UP000092024"/>
    </source>
</evidence>
<dbReference type="PANTHER" id="PTHR12110">
    <property type="entry name" value="HYDROXYPYRUVATE ISOMERASE"/>
    <property type="match status" value="1"/>
</dbReference>
<evidence type="ECO:0000259" key="1">
    <source>
        <dbReference type="Pfam" id="PF01261"/>
    </source>
</evidence>
<dbReference type="Gene3D" id="3.20.20.150">
    <property type="entry name" value="Divalent-metal-dependent TIM barrel enzymes"/>
    <property type="match status" value="1"/>
</dbReference>
<dbReference type="InterPro" id="IPR036237">
    <property type="entry name" value="Xyl_isomerase-like_sf"/>
</dbReference>
<feature type="domain" description="Xylose isomerase-like TIM barrel" evidence="1">
    <location>
        <begin position="26"/>
        <end position="265"/>
    </location>
</feature>
<dbReference type="PANTHER" id="PTHR12110:SF53">
    <property type="entry name" value="BLR5974 PROTEIN"/>
    <property type="match status" value="1"/>
</dbReference>
<dbReference type="RefSeq" id="WP_068684776.1">
    <property type="nucleotide sequence ID" value="NZ_LYPA01000065.1"/>
</dbReference>
<dbReference type="OrthoDB" id="256906at2"/>
<reference evidence="2 3" key="1">
    <citation type="submission" date="2016-05" db="EMBL/GenBank/DDBJ databases">
        <title>Paenibacillus oryzae. sp. nov., isolated from the rice root.</title>
        <authorList>
            <person name="Zhang J."/>
            <person name="Zhang X."/>
        </authorList>
    </citation>
    <scope>NUCLEOTIDE SEQUENCE [LARGE SCALE GENOMIC DNA]</scope>
    <source>
        <strain evidence="2 3">1DrF-4</strain>
    </source>
</reference>
<gene>
    <name evidence="2" type="ORF">A7K91_12150</name>
</gene>
<dbReference type="InterPro" id="IPR050312">
    <property type="entry name" value="IolE/XylAMocC-like"/>
</dbReference>
<dbReference type="Pfam" id="PF01261">
    <property type="entry name" value="AP_endonuc_2"/>
    <property type="match status" value="1"/>
</dbReference>
<evidence type="ECO:0000313" key="2">
    <source>
        <dbReference type="EMBL" id="OBR64273.1"/>
    </source>
</evidence>
<keyword evidence="2" id="KW-0413">Isomerase</keyword>
<dbReference type="STRING" id="1844972.A7K91_12150"/>
<dbReference type="EMBL" id="LYPA01000065">
    <property type="protein sequence ID" value="OBR64273.1"/>
    <property type="molecule type" value="Genomic_DNA"/>
</dbReference>
<dbReference type="SUPFAM" id="SSF51658">
    <property type="entry name" value="Xylose isomerase-like"/>
    <property type="match status" value="1"/>
</dbReference>
<name>A0A1A5YFA7_9BACL</name>
<comment type="caution">
    <text evidence="2">The sequence shown here is derived from an EMBL/GenBank/DDBJ whole genome shotgun (WGS) entry which is preliminary data.</text>
</comment>
<accession>A0A1A5YFA7</accession>
<proteinExistence type="predicted"/>
<organism evidence="2 3">
    <name type="scientific">Paenibacillus oryzae</name>
    <dbReference type="NCBI Taxonomy" id="1844972"/>
    <lineage>
        <taxon>Bacteria</taxon>
        <taxon>Bacillati</taxon>
        <taxon>Bacillota</taxon>
        <taxon>Bacilli</taxon>
        <taxon>Bacillales</taxon>
        <taxon>Paenibacillaceae</taxon>
        <taxon>Paenibacillus</taxon>
    </lineage>
</organism>
<protein>
    <submittedName>
        <fullName evidence="2">Sugar phosphate isomerase</fullName>
    </submittedName>
</protein>
<dbReference type="AlphaFoldDB" id="A0A1A5YFA7"/>
<dbReference type="InterPro" id="IPR013022">
    <property type="entry name" value="Xyl_isomerase-like_TIM-brl"/>
</dbReference>
<dbReference type="Proteomes" id="UP000092024">
    <property type="component" value="Unassembled WGS sequence"/>
</dbReference>
<keyword evidence="3" id="KW-1185">Reference proteome</keyword>
<dbReference type="GO" id="GO:0016853">
    <property type="term" value="F:isomerase activity"/>
    <property type="evidence" value="ECO:0007669"/>
    <property type="project" value="UniProtKB-KW"/>
</dbReference>
<sequence length="285" mass="31553">MKLGISTYSLHSAFTSGELTLKGVIETIAELGAEHAEIVPLGYDFVQKPEWIHTIVDTAKNAGIQLSNYAIGANFADLDDDAWDREVERVKREVEHCAALGIKRMRHDVGSSPDLSISHFLEQLPRLAEACRRVADYAAGFGITTSVENHGYFIQHSDRVQALVKTVDRDNFKTTLDIGNFLCADENPLVAVANNIKLASMVHVKDFYVRDARRNPGEGWFPSSGGHWLRGAIAGHGDIDIPAVLGIIKNSGYDGYVSIEFEGMEECRKGTSLGFQYVKRVWEQV</sequence>